<keyword evidence="3" id="KW-1185">Reference proteome</keyword>
<dbReference type="PANTHER" id="PTHR23045:SF9">
    <property type="entry name" value="LEUCINE RICH REPEAT CONTAINING 37A-RELATED"/>
    <property type="match status" value="1"/>
</dbReference>
<evidence type="ECO:0000313" key="3">
    <source>
        <dbReference type="Proteomes" id="UP000248484"/>
    </source>
</evidence>
<dbReference type="RefSeq" id="XP_054946177.1">
    <property type="nucleotide sequence ID" value="XM_055090202.1"/>
</dbReference>
<evidence type="ECO:0000259" key="2">
    <source>
        <dbReference type="Pfam" id="PF15779"/>
    </source>
</evidence>
<dbReference type="KEGG" id="pcad:129392742"/>
<feature type="region of interest" description="Disordered" evidence="1">
    <location>
        <begin position="25"/>
        <end position="44"/>
    </location>
</feature>
<protein>
    <submittedName>
        <fullName evidence="4">Leucine-rich repeat-containing protein 37A3-like</fullName>
    </submittedName>
</protein>
<sequence length="198" mass="21646">SSAVKLVRCHVKPLDLALTITPQVTKEVEPSPVQQGAPTQPTYSEVTFPNPEQVQAQHPTLTEVTIQPLDLELTIRPEPTKADEPSPTMQETLTQPPEPHKEVFVAQPPLYQNPIVPAPDQDHAEHPTSPSITVKPLDLELTTTPEPTTESEHSTARQQTTAPPPQHPEMTLAQPNLTQVTVPPVDLGVKISQQARPI</sequence>
<name>A0A9W2X414_PHYMC</name>
<evidence type="ECO:0000313" key="4">
    <source>
        <dbReference type="RefSeq" id="XP_054946177.1"/>
    </source>
</evidence>
<feature type="region of interest" description="Disordered" evidence="1">
    <location>
        <begin position="78"/>
        <end position="98"/>
    </location>
</feature>
<gene>
    <name evidence="4" type="primary">LOC129392742</name>
</gene>
<dbReference type="InterPro" id="IPR015753">
    <property type="entry name" value="LRRC37"/>
</dbReference>
<feature type="compositionally biased region" description="Polar residues" evidence="1">
    <location>
        <begin position="32"/>
        <end position="44"/>
    </location>
</feature>
<dbReference type="InterPro" id="IPR032754">
    <property type="entry name" value="LRRC37_N"/>
</dbReference>
<dbReference type="GeneID" id="129392742"/>
<dbReference type="AlphaFoldDB" id="A0A9W2X414"/>
<organism evidence="3 4">
    <name type="scientific">Physeter macrocephalus</name>
    <name type="common">Sperm whale</name>
    <name type="synonym">Physeter catodon</name>
    <dbReference type="NCBI Taxonomy" id="9755"/>
    <lineage>
        <taxon>Eukaryota</taxon>
        <taxon>Metazoa</taxon>
        <taxon>Chordata</taxon>
        <taxon>Craniata</taxon>
        <taxon>Vertebrata</taxon>
        <taxon>Euteleostomi</taxon>
        <taxon>Mammalia</taxon>
        <taxon>Eutheria</taxon>
        <taxon>Laurasiatheria</taxon>
        <taxon>Artiodactyla</taxon>
        <taxon>Whippomorpha</taxon>
        <taxon>Cetacea</taxon>
        <taxon>Odontoceti</taxon>
        <taxon>Physeteridae</taxon>
        <taxon>Physeter</taxon>
    </lineage>
</organism>
<accession>A0A9W2X414</accession>
<dbReference type="Proteomes" id="UP000248484">
    <property type="component" value="Chromosome 14"/>
</dbReference>
<feature type="domain" description="Leucine-rich repeat-containing protein 37 N-terminal" evidence="2">
    <location>
        <begin position="84"/>
        <end position="155"/>
    </location>
</feature>
<feature type="compositionally biased region" description="Low complexity" evidence="1">
    <location>
        <begin position="139"/>
        <end position="148"/>
    </location>
</feature>
<evidence type="ECO:0000256" key="1">
    <source>
        <dbReference type="SAM" id="MobiDB-lite"/>
    </source>
</evidence>
<feature type="domain" description="Leucine-rich repeat-containing protein 37 N-terminal" evidence="2">
    <location>
        <begin position="11"/>
        <end position="32"/>
    </location>
</feature>
<dbReference type="OrthoDB" id="9717582at2759"/>
<dbReference type="Pfam" id="PF15779">
    <property type="entry name" value="LRRC37"/>
    <property type="match status" value="2"/>
</dbReference>
<reference evidence="4" key="1">
    <citation type="submission" date="2025-08" db="UniProtKB">
        <authorList>
            <consortium name="RefSeq"/>
        </authorList>
    </citation>
    <scope>IDENTIFICATION</scope>
    <source>
        <tissue evidence="4">Muscle</tissue>
    </source>
</reference>
<proteinExistence type="predicted"/>
<dbReference type="PANTHER" id="PTHR23045">
    <property type="entry name" value="LEUCINE-RICH REPEAT-CONTAINING PROTEIN 37A"/>
    <property type="match status" value="1"/>
</dbReference>
<feature type="region of interest" description="Disordered" evidence="1">
    <location>
        <begin position="111"/>
        <end position="176"/>
    </location>
</feature>
<feature type="non-terminal residue" evidence="4">
    <location>
        <position position="1"/>
    </location>
</feature>